<evidence type="ECO:0000256" key="5">
    <source>
        <dbReference type="ARBA" id="ARBA00023136"/>
    </source>
</evidence>
<dbReference type="NCBIfam" id="TIGR04056">
    <property type="entry name" value="OMP_RagA_SusC"/>
    <property type="match status" value="1"/>
</dbReference>
<evidence type="ECO:0000256" key="1">
    <source>
        <dbReference type="ARBA" id="ARBA00004571"/>
    </source>
</evidence>
<organism evidence="9 10">
    <name type="scientific">Bacteroides xylanisolvens</name>
    <dbReference type="NCBI Taxonomy" id="371601"/>
    <lineage>
        <taxon>Bacteria</taxon>
        <taxon>Pseudomonadati</taxon>
        <taxon>Bacteroidota</taxon>
        <taxon>Bacteroidia</taxon>
        <taxon>Bacteroidales</taxon>
        <taxon>Bacteroidaceae</taxon>
        <taxon>Bacteroides</taxon>
    </lineage>
</organism>
<comment type="similarity">
    <text evidence="7">Belongs to the TonB-dependent receptor family.</text>
</comment>
<dbReference type="RefSeq" id="WP_151934322.1">
    <property type="nucleotide sequence ID" value="NZ_WDED01000006.1"/>
</dbReference>
<proteinExistence type="inferred from homology"/>
<comment type="subcellular location">
    <subcellularLocation>
        <location evidence="1 7">Cell outer membrane</location>
        <topology evidence="1 7">Multi-pass membrane protein</topology>
    </subcellularLocation>
</comment>
<keyword evidence="3 7" id="KW-1134">Transmembrane beta strand</keyword>
<reference evidence="9 10" key="1">
    <citation type="journal article" date="2019" name="Nat. Med.">
        <title>A library of human gut bacterial isolates paired with longitudinal multiomics data enables mechanistic microbiome research.</title>
        <authorList>
            <person name="Poyet M."/>
            <person name="Groussin M."/>
            <person name="Gibbons S.M."/>
            <person name="Avila-Pacheco J."/>
            <person name="Jiang X."/>
            <person name="Kearney S.M."/>
            <person name="Perrotta A.R."/>
            <person name="Berdy B."/>
            <person name="Zhao S."/>
            <person name="Lieberman T.D."/>
            <person name="Swanson P.K."/>
            <person name="Smith M."/>
            <person name="Roesemann S."/>
            <person name="Alexander J.E."/>
            <person name="Rich S.A."/>
            <person name="Livny J."/>
            <person name="Vlamakis H."/>
            <person name="Clish C."/>
            <person name="Bullock K."/>
            <person name="Deik A."/>
            <person name="Scott J."/>
            <person name="Pierce K.A."/>
            <person name="Xavier R.J."/>
            <person name="Alm E.J."/>
        </authorList>
    </citation>
    <scope>NUCLEOTIDE SEQUENCE [LARGE SCALE GENOMIC DNA]</scope>
    <source>
        <strain evidence="9 10">BIOML-A58</strain>
    </source>
</reference>
<comment type="caution">
    <text evidence="9">The sequence shown here is derived from an EMBL/GenBank/DDBJ whole genome shotgun (WGS) entry which is preliminary data.</text>
</comment>
<evidence type="ECO:0000256" key="6">
    <source>
        <dbReference type="ARBA" id="ARBA00023237"/>
    </source>
</evidence>
<evidence type="ECO:0000256" key="7">
    <source>
        <dbReference type="PROSITE-ProRule" id="PRU01360"/>
    </source>
</evidence>
<feature type="domain" description="TonB-dependent receptor plug" evidence="8">
    <location>
        <begin position="45"/>
        <end position="152"/>
    </location>
</feature>
<dbReference type="InterPro" id="IPR039426">
    <property type="entry name" value="TonB-dep_rcpt-like"/>
</dbReference>
<gene>
    <name evidence="9" type="ORF">GA398_05760</name>
</gene>
<dbReference type="Gene3D" id="2.170.130.10">
    <property type="entry name" value="TonB-dependent receptor, plug domain"/>
    <property type="match status" value="1"/>
</dbReference>
<keyword evidence="2 7" id="KW-0813">Transport</keyword>
<dbReference type="InterPro" id="IPR036942">
    <property type="entry name" value="Beta-barrel_TonB_sf"/>
</dbReference>
<evidence type="ECO:0000256" key="3">
    <source>
        <dbReference type="ARBA" id="ARBA00022452"/>
    </source>
</evidence>
<evidence type="ECO:0000256" key="4">
    <source>
        <dbReference type="ARBA" id="ARBA00022692"/>
    </source>
</evidence>
<dbReference type="InterPro" id="IPR012910">
    <property type="entry name" value="Plug_dom"/>
</dbReference>
<dbReference type="SUPFAM" id="SSF56935">
    <property type="entry name" value="Porins"/>
    <property type="match status" value="1"/>
</dbReference>
<dbReference type="AlphaFoldDB" id="A0A7J5Q157"/>
<keyword evidence="6 7" id="KW-0998">Cell outer membrane</keyword>
<evidence type="ECO:0000259" key="8">
    <source>
        <dbReference type="Pfam" id="PF07715"/>
    </source>
</evidence>
<dbReference type="Proteomes" id="UP000434604">
    <property type="component" value="Unassembled WGS sequence"/>
</dbReference>
<keyword evidence="5 7" id="KW-0472">Membrane</keyword>
<accession>A0A7J5Q157</accession>
<dbReference type="EMBL" id="WDED01000006">
    <property type="protein sequence ID" value="KAB6149014.1"/>
    <property type="molecule type" value="Genomic_DNA"/>
</dbReference>
<name>A0A7J5Q157_9BACE</name>
<evidence type="ECO:0000313" key="10">
    <source>
        <dbReference type="Proteomes" id="UP000434604"/>
    </source>
</evidence>
<protein>
    <submittedName>
        <fullName evidence="9">SusC/RagA family TonB-linked outer membrane protein</fullName>
    </submittedName>
</protein>
<sequence>MKKIVLLIMSIYCGGVALLAQGNNIIRFDGQQDSVVALPYMQIDKERSVGAVSTVTGEQLSHSTRYGINTAMTGLASGLFVLGGSTNPGSEAATWKIRGLSRGNDGDGPLIVIDGQNNRSLSSITIEEVESVQVLKDITAKMLYGSKAANGVIMITTKRGKGKTRYHATGEFGLKQAVHIPEFINSKDYTRLYNQALKNDGLASLYSAEDIAGYAAANNPEKYPDVDFYDIFLKENTQFYRANLQVEGSRNKIGYFLNLGYYGENGLEAVGDGTKYTRLNVRSNLDYQINDYISSYLDIAARWDLWSRPNLSYSVFFNSLSTHRPNDYPLFMGEYGDENSLGWGVNQSTNLYGELTRKGYADDENSFAQTNMGLKFNLNHLVRGLTAKVSLSYDAYNAISKGKTYTYSRVRLEEDGSYVRVGEDNLKGTESKFSDDTYRNLGLNGQVDYSTSWQKHELLANMVYNVQRKSVKTILNGPSTIQDDKSMNVGLRMNYAYDRKYIVELDASLMGSDKFIKENRWGMFGAVGLAWNISRENFMRELDWLDVLRVKGSFGVMGYDNAYDYLMYESFYSSNGNFRTGNKNSMIEYGHKISQIGNKDFTFEKSRELNIGLEGRFLKDRLALDANYFYEYRYDIPTELKYQIPSYVGFNATYPNMNYNEISNRGFELSVSWGDRTGALKYQVGANFMYTKAIHEKIDEKNMYTHQNRAGRETDAIMGWLADGLYQNEAEVQEHGVISKYGNIKPGDIKLLDVINDRGDNIIDDYDKVFIGNSFPRVNYALNLNLEYKGISLYLLGQGVAGFDRMMSNSYYFCTGQSKYSEKVLGTAIVNPETGNIQQGATYPRLTSLDNGHSYRASTYWIEKGSYFKLRTAELAYTIPASICSKIGADNLKVFVKGDNLFTLSTIKDLDPENINAGLTGNPMFRTFSVGIVLNY</sequence>
<keyword evidence="4 7" id="KW-0812">Transmembrane</keyword>
<dbReference type="PROSITE" id="PS52016">
    <property type="entry name" value="TONB_DEPENDENT_REC_3"/>
    <property type="match status" value="1"/>
</dbReference>
<dbReference type="InterPro" id="IPR023996">
    <property type="entry name" value="TonB-dep_OMP_SusC/RagA"/>
</dbReference>
<dbReference type="GO" id="GO:0009279">
    <property type="term" value="C:cell outer membrane"/>
    <property type="evidence" value="ECO:0007669"/>
    <property type="project" value="UniProtKB-SubCell"/>
</dbReference>
<evidence type="ECO:0000256" key="2">
    <source>
        <dbReference type="ARBA" id="ARBA00022448"/>
    </source>
</evidence>
<dbReference type="Pfam" id="PF07715">
    <property type="entry name" value="Plug"/>
    <property type="match status" value="1"/>
</dbReference>
<dbReference type="InterPro" id="IPR037066">
    <property type="entry name" value="Plug_dom_sf"/>
</dbReference>
<evidence type="ECO:0000313" key="9">
    <source>
        <dbReference type="EMBL" id="KAB6149014.1"/>
    </source>
</evidence>
<dbReference type="Gene3D" id="2.40.170.20">
    <property type="entry name" value="TonB-dependent receptor, beta-barrel domain"/>
    <property type="match status" value="1"/>
</dbReference>